<organism evidence="1 2">
    <name type="scientific">Vanilla planifolia</name>
    <name type="common">Vanilla</name>
    <dbReference type="NCBI Taxonomy" id="51239"/>
    <lineage>
        <taxon>Eukaryota</taxon>
        <taxon>Viridiplantae</taxon>
        <taxon>Streptophyta</taxon>
        <taxon>Embryophyta</taxon>
        <taxon>Tracheophyta</taxon>
        <taxon>Spermatophyta</taxon>
        <taxon>Magnoliopsida</taxon>
        <taxon>Liliopsida</taxon>
        <taxon>Asparagales</taxon>
        <taxon>Orchidaceae</taxon>
        <taxon>Vanilloideae</taxon>
        <taxon>Vanilleae</taxon>
        <taxon>Vanilla</taxon>
    </lineage>
</organism>
<protein>
    <submittedName>
        <fullName evidence="1">Uncharacterized protein</fullName>
    </submittedName>
</protein>
<name>A0A835UDT3_VANPL</name>
<evidence type="ECO:0000313" key="2">
    <source>
        <dbReference type="Proteomes" id="UP000636800"/>
    </source>
</evidence>
<sequence length="178" mass="19490">MEAFGFLRLHLPQIFASNCSIGGPGGTRLRSSGAGFPKAQCCNKVQGQLFVMQDFSTTPFHRCIKPQQIHNLYTYEPRTCSSTDLKCCGVLGWFNISGRAILQGMVSFCENVASQDPLSVSVAILHQFNILPEISKLDTVVLRTGPGGFAFFRVPEPYSSAAFGFQVVSGHIRSSPFY</sequence>
<proteinExistence type="predicted"/>
<dbReference type="Proteomes" id="UP000636800">
    <property type="component" value="Chromosome 12"/>
</dbReference>
<dbReference type="AlphaFoldDB" id="A0A835UDT3"/>
<dbReference type="OrthoDB" id="293868at2759"/>
<comment type="caution">
    <text evidence="1">The sequence shown here is derived from an EMBL/GenBank/DDBJ whole genome shotgun (WGS) entry which is preliminary data.</text>
</comment>
<dbReference type="EMBL" id="JADCNL010000012">
    <property type="protein sequence ID" value="KAG0457465.1"/>
    <property type="molecule type" value="Genomic_DNA"/>
</dbReference>
<gene>
    <name evidence="1" type="ORF">HPP92_022622</name>
</gene>
<keyword evidence="2" id="KW-1185">Reference proteome</keyword>
<accession>A0A835UDT3</accession>
<evidence type="ECO:0000313" key="1">
    <source>
        <dbReference type="EMBL" id="KAG0457465.1"/>
    </source>
</evidence>
<reference evidence="1 2" key="1">
    <citation type="journal article" date="2020" name="Nat. Food">
        <title>A phased Vanilla planifolia genome enables genetic improvement of flavour and production.</title>
        <authorList>
            <person name="Hasing T."/>
            <person name="Tang H."/>
            <person name="Brym M."/>
            <person name="Khazi F."/>
            <person name="Huang T."/>
            <person name="Chambers A.H."/>
        </authorList>
    </citation>
    <scope>NUCLEOTIDE SEQUENCE [LARGE SCALE GENOMIC DNA]</scope>
    <source>
        <tissue evidence="1">Leaf</tissue>
    </source>
</reference>